<evidence type="ECO:0000313" key="2">
    <source>
        <dbReference type="EMBL" id="CAE8710261.1"/>
    </source>
</evidence>
<reference evidence="2" key="1">
    <citation type="submission" date="2021-02" db="EMBL/GenBank/DDBJ databases">
        <authorList>
            <person name="Dougan E. K."/>
            <person name="Rhodes N."/>
            <person name="Thang M."/>
            <person name="Chan C."/>
        </authorList>
    </citation>
    <scope>NUCLEOTIDE SEQUENCE</scope>
</reference>
<accession>A0A813KWW8</accession>
<dbReference type="Proteomes" id="UP000626109">
    <property type="component" value="Unassembled WGS sequence"/>
</dbReference>
<proteinExistence type="predicted"/>
<dbReference type="SUPFAM" id="SSF55961">
    <property type="entry name" value="Bet v1-like"/>
    <property type="match status" value="1"/>
</dbReference>
<keyword evidence="1" id="KW-0472">Membrane</keyword>
<dbReference type="EMBL" id="CAJNNW010031965">
    <property type="protein sequence ID" value="CAE8710261.1"/>
    <property type="molecule type" value="Genomic_DNA"/>
</dbReference>
<keyword evidence="1" id="KW-1133">Transmembrane helix</keyword>
<feature type="transmembrane region" description="Helical" evidence="1">
    <location>
        <begin position="320"/>
        <end position="340"/>
    </location>
</feature>
<protein>
    <recommendedName>
        <fullName evidence="4">START domain-containing protein</fullName>
    </recommendedName>
</protein>
<keyword evidence="1" id="KW-0812">Transmembrane</keyword>
<name>A0A813KWW8_POLGL</name>
<evidence type="ECO:0000313" key="3">
    <source>
        <dbReference type="Proteomes" id="UP000626109"/>
    </source>
</evidence>
<comment type="caution">
    <text evidence="2">The sequence shown here is derived from an EMBL/GenBank/DDBJ whole genome shotgun (WGS) entry which is preliminary data.</text>
</comment>
<sequence>MPFGQTFNLRKSRAIAFVIVGTSSAANIREAILHEARTRLTTWFADKEALNLPFWASEAHIQTTKQWYWCDVPGGTNQVPVSFGEFNSTLRPEEIFGVLSDGKQQKSWDTTVEEISILGDFQGDNVRGMQLLMPSGIFMVPPREVFQWTAFNANFETNEFWFAFSTLETSKLREVRHEDRSAVQANNCLGAYWVRPCPAAGEHNCPAGNPVNCCPPGGSHLLFTQHVNVHPPPLISAESIFDMSWYKQIDWIDMLQKRVRVLQNSGQNFRQQIEQDLPAWLLYDTPGSASDTQLIFPARKNSAAVSRLFSLFSLKGHLQAPGWTIVAVTFVTLVSAVFALTARRLGLGLMEAACRSPPLLNQEFKVLIAGSDDEDPNWKDTSFSELAFD</sequence>
<dbReference type="AlphaFoldDB" id="A0A813KWW8"/>
<dbReference type="InterPro" id="IPR023393">
    <property type="entry name" value="START-like_dom_sf"/>
</dbReference>
<evidence type="ECO:0008006" key="4">
    <source>
        <dbReference type="Google" id="ProtNLM"/>
    </source>
</evidence>
<organism evidence="2 3">
    <name type="scientific">Polarella glacialis</name>
    <name type="common">Dinoflagellate</name>
    <dbReference type="NCBI Taxonomy" id="89957"/>
    <lineage>
        <taxon>Eukaryota</taxon>
        <taxon>Sar</taxon>
        <taxon>Alveolata</taxon>
        <taxon>Dinophyceae</taxon>
        <taxon>Suessiales</taxon>
        <taxon>Suessiaceae</taxon>
        <taxon>Polarella</taxon>
    </lineage>
</organism>
<gene>
    <name evidence="2" type="ORF">PGLA2088_LOCUS35860</name>
</gene>
<evidence type="ECO:0000256" key="1">
    <source>
        <dbReference type="SAM" id="Phobius"/>
    </source>
</evidence>
<dbReference type="Gene3D" id="3.30.530.20">
    <property type="match status" value="1"/>
</dbReference>